<dbReference type="PANTHER" id="PTHR43355">
    <property type="entry name" value="FLAVIN REDUCTASE (NADPH)"/>
    <property type="match status" value="1"/>
</dbReference>
<evidence type="ECO:0000256" key="1">
    <source>
        <dbReference type="SAM" id="MobiDB-lite"/>
    </source>
</evidence>
<evidence type="ECO:0000313" key="3">
    <source>
        <dbReference type="EMBL" id="RLY93767.1"/>
    </source>
</evidence>
<dbReference type="SUPFAM" id="SSF51735">
    <property type="entry name" value="NAD(P)-binding Rossmann-fold domains"/>
    <property type="match status" value="1"/>
</dbReference>
<proteinExistence type="predicted"/>
<keyword evidence="4" id="KW-1185">Reference proteome</keyword>
<name>A0A3L9L9M0_9MICC</name>
<dbReference type="PANTHER" id="PTHR43355:SF2">
    <property type="entry name" value="FLAVIN REDUCTASE (NADPH)"/>
    <property type="match status" value="1"/>
</dbReference>
<dbReference type="GO" id="GO:0004074">
    <property type="term" value="F:biliverdin reductase [NAD(P)H] activity"/>
    <property type="evidence" value="ECO:0007669"/>
    <property type="project" value="TreeGrafter"/>
</dbReference>
<evidence type="ECO:0000259" key="2">
    <source>
        <dbReference type="Pfam" id="PF13460"/>
    </source>
</evidence>
<dbReference type="InterPro" id="IPR036291">
    <property type="entry name" value="NAD(P)-bd_dom_sf"/>
</dbReference>
<dbReference type="Proteomes" id="UP000277871">
    <property type="component" value="Unassembled WGS sequence"/>
</dbReference>
<dbReference type="InterPro" id="IPR051606">
    <property type="entry name" value="Polyketide_Oxido-like"/>
</dbReference>
<evidence type="ECO:0000313" key="4">
    <source>
        <dbReference type="Proteomes" id="UP000277871"/>
    </source>
</evidence>
<protein>
    <submittedName>
        <fullName evidence="3">NAD-dependent epimerase/dehydratase family protein</fullName>
    </submittedName>
</protein>
<dbReference type="Pfam" id="PF13460">
    <property type="entry name" value="NAD_binding_10"/>
    <property type="match status" value="1"/>
</dbReference>
<gene>
    <name evidence="3" type="ORF">EAE32_00485</name>
</gene>
<dbReference type="GO" id="GO:0042602">
    <property type="term" value="F:riboflavin reductase (NADPH) activity"/>
    <property type="evidence" value="ECO:0007669"/>
    <property type="project" value="TreeGrafter"/>
</dbReference>
<comment type="caution">
    <text evidence="3">The sequence shown here is derived from an EMBL/GenBank/DDBJ whole genome shotgun (WGS) entry which is preliminary data.</text>
</comment>
<reference evidence="3 4" key="1">
    <citation type="submission" date="2018-10" db="EMBL/GenBank/DDBJ databases">
        <title>Kocuria tytonicola, new bacteria from the preen glands of American barn owls (Tyto furcata).</title>
        <authorList>
            <person name="Braun M.S."/>
            <person name="Wang E."/>
            <person name="Zimmermann S."/>
            <person name="Boutin S."/>
            <person name="Wagner H."/>
            <person name="Wink M."/>
        </authorList>
    </citation>
    <scope>NUCLEOTIDE SEQUENCE [LARGE SCALE GENOMIC DNA]</scope>
    <source>
        <strain evidence="3 4">473</strain>
    </source>
</reference>
<organism evidence="3 4">
    <name type="scientific">Kocuria tytonicola</name>
    <dbReference type="NCBI Taxonomy" id="2055946"/>
    <lineage>
        <taxon>Bacteria</taxon>
        <taxon>Bacillati</taxon>
        <taxon>Actinomycetota</taxon>
        <taxon>Actinomycetes</taxon>
        <taxon>Micrococcales</taxon>
        <taxon>Micrococcaceae</taxon>
        <taxon>Kocuria</taxon>
    </lineage>
</organism>
<accession>A0A3L9L9M0</accession>
<dbReference type="RefSeq" id="WP_121863812.1">
    <property type="nucleotide sequence ID" value="NZ_RDEX01000001.1"/>
</dbReference>
<dbReference type="Gene3D" id="3.40.50.720">
    <property type="entry name" value="NAD(P)-binding Rossmann-like Domain"/>
    <property type="match status" value="1"/>
</dbReference>
<dbReference type="AlphaFoldDB" id="A0A3L9L9M0"/>
<feature type="domain" description="NAD(P)-binding" evidence="2">
    <location>
        <begin position="8"/>
        <end position="185"/>
    </location>
</feature>
<feature type="region of interest" description="Disordered" evidence="1">
    <location>
        <begin position="189"/>
        <end position="208"/>
    </location>
</feature>
<sequence length="208" mass="22256">MTNVLVLGASGQIARYAMPMLAEQGDTLTLFARNASKVDTPEGARVIEGDVLDAAALGAALDGQDVVYANLGGEIAAQAEALVSALDAAGVKRLLFIVSLGIYHELPEAFEAWNQQMIGDALVDYRKAAEVIEASDLDYTIIRPAWLTNNDETDYELTQRDEQFRGTEVSRKAVAAFIASVVADPSTHSRANVGVNKPGTEGDKPAWF</sequence>
<dbReference type="EMBL" id="RDEX01000001">
    <property type="protein sequence ID" value="RLY93767.1"/>
    <property type="molecule type" value="Genomic_DNA"/>
</dbReference>
<dbReference type="InterPro" id="IPR016040">
    <property type="entry name" value="NAD(P)-bd_dom"/>
</dbReference>